<protein>
    <recommendedName>
        <fullName evidence="4">Flagellar hook-associated protein 1</fullName>
    </recommendedName>
</protein>
<dbReference type="InterPro" id="IPR053927">
    <property type="entry name" value="FlgK_helical"/>
</dbReference>
<dbReference type="Pfam" id="PF22638">
    <property type="entry name" value="FlgK_D1"/>
    <property type="match status" value="1"/>
</dbReference>
<dbReference type="PANTHER" id="PTHR30033:SF1">
    <property type="entry name" value="FLAGELLAR HOOK-ASSOCIATED PROTEIN 1"/>
    <property type="match status" value="1"/>
</dbReference>
<evidence type="ECO:0000313" key="9">
    <source>
        <dbReference type="EMBL" id="GIU66220.1"/>
    </source>
</evidence>
<evidence type="ECO:0000313" key="10">
    <source>
        <dbReference type="Proteomes" id="UP001161064"/>
    </source>
</evidence>
<accession>A0ABQ4PTA5</accession>
<evidence type="ECO:0000256" key="2">
    <source>
        <dbReference type="ARBA" id="ARBA00004613"/>
    </source>
</evidence>
<dbReference type="Pfam" id="PF06429">
    <property type="entry name" value="Flg_bbr_C"/>
    <property type="match status" value="1"/>
</dbReference>
<comment type="subcellular location">
    <subcellularLocation>
        <location evidence="1">Bacterial flagellum</location>
    </subcellularLocation>
    <subcellularLocation>
        <location evidence="2">Secreted</location>
    </subcellularLocation>
</comment>
<keyword evidence="9" id="KW-0966">Cell projection</keyword>
<reference evidence="9" key="1">
    <citation type="submission" date="2021-05" db="EMBL/GenBank/DDBJ databases">
        <authorList>
            <person name="Tanabe Y."/>
        </authorList>
    </citation>
    <scope>NUCLEOTIDE SEQUENCE</scope>
    <source>
        <strain evidence="9">BOTRYCO-1</strain>
    </source>
</reference>
<keyword evidence="5" id="KW-0964">Secreted</keyword>
<keyword evidence="9" id="KW-0969">Cilium</keyword>
<organism evidence="9 10">
    <name type="scientific">Candidatus Phycosocius spiralis</name>
    <dbReference type="NCBI Taxonomy" id="2815099"/>
    <lineage>
        <taxon>Bacteria</taxon>
        <taxon>Pseudomonadati</taxon>
        <taxon>Pseudomonadota</taxon>
        <taxon>Alphaproteobacteria</taxon>
        <taxon>Caulobacterales</taxon>
        <taxon>Caulobacterales incertae sedis</taxon>
        <taxon>Candidatus Phycosocius</taxon>
    </lineage>
</organism>
<evidence type="ECO:0000259" key="8">
    <source>
        <dbReference type="Pfam" id="PF22638"/>
    </source>
</evidence>
<evidence type="ECO:0000256" key="4">
    <source>
        <dbReference type="ARBA" id="ARBA00016244"/>
    </source>
</evidence>
<feature type="domain" description="Flagellar basal-body/hook protein C-terminal" evidence="7">
    <location>
        <begin position="676"/>
        <end position="712"/>
    </location>
</feature>
<dbReference type="PANTHER" id="PTHR30033">
    <property type="entry name" value="FLAGELLAR HOOK-ASSOCIATED PROTEIN 1"/>
    <property type="match status" value="1"/>
</dbReference>
<evidence type="ECO:0000256" key="3">
    <source>
        <dbReference type="ARBA" id="ARBA00009677"/>
    </source>
</evidence>
<comment type="caution">
    <text evidence="9">The sequence shown here is derived from an EMBL/GenBank/DDBJ whole genome shotgun (WGS) entry which is preliminary data.</text>
</comment>
<evidence type="ECO:0000256" key="1">
    <source>
        <dbReference type="ARBA" id="ARBA00004365"/>
    </source>
</evidence>
<dbReference type="EMBL" id="BPFZ01000002">
    <property type="protein sequence ID" value="GIU66220.1"/>
    <property type="molecule type" value="Genomic_DNA"/>
</dbReference>
<sequence>MSLNTIMHIATSGLFTSQKGIRTVTQNVSNVNTPGYVRLQHNQYIREIGGTGQGVETGLVTRAADRFLAAAALAASSSAGNAGGRSSYLENVQAAFGDPTSSGSIFASLNRTLKAFETGVLNPGSTSARRGAISELQNFLSRVSTISQTVDAARVDADQRVSDQVQRVNKLLEDIAAANSEISRAIAVGDATGIQQRQADMIQELSTYVDVKVIQRPEGTSEIRTSSGLLLAGHDAAKLSFTPSGTGSNIFDRIKIQYGSDPTLREFEPDLQSGSLRGLLDVRDRDLGKIAHSLGELAGGFTDALNAVHNQNATLPPLSSAKGADTGLMSTDALGFTGKTTIAVVNADGLLVSKVEIDFDTGAITVNGVPSGSTGTTIGSFVTALNAALGSNGTATFINGRLQLEAAPPVPATSKPNGFVFDEPETGGSKRGNRAFAHFFGLNDLVQSGNPVNYVTGLRATDAHGFVAGSVIKMQLVSPNGGLTTQKSITIPPGNIGDVMAALNDPNTGLGLYGSFVLDNQGAMKWVPSPGQSELRLELTEDVGPRGTTSLSFGALFGISSKSRELRAQSIAVNPAIVADPNKLGFARPDVTNVLVGGLAVGLADSRGAQALFDTSKTKLSFLETPNGEPRFMTLADFTSSVGGDIGRVASQAKSDKETADSFKDEADARRANVEGVNLDEELVKLTTFQQAYSAAARMIKAVDEMYDTLLQAV</sequence>
<dbReference type="NCBIfam" id="TIGR02492">
    <property type="entry name" value="flgK_ends"/>
    <property type="match status" value="1"/>
</dbReference>
<dbReference type="Proteomes" id="UP001161064">
    <property type="component" value="Unassembled WGS sequence"/>
</dbReference>
<dbReference type="InterPro" id="IPR010930">
    <property type="entry name" value="Flg_bb/hook_C_dom"/>
</dbReference>
<name>A0ABQ4PTA5_9PROT</name>
<keyword evidence="9" id="KW-0282">Flagellum</keyword>
<dbReference type="RefSeq" id="WP_284358707.1">
    <property type="nucleotide sequence ID" value="NZ_BPFZ01000002.1"/>
</dbReference>
<keyword evidence="10" id="KW-1185">Reference proteome</keyword>
<reference evidence="9" key="2">
    <citation type="journal article" date="2023" name="ISME Commun">
        <title>Characterization of a bloom-associated alphaproteobacterial lineage, 'Candidatus Phycosocius': insights into freshwater algal-bacterial interactions.</title>
        <authorList>
            <person name="Tanabe Y."/>
            <person name="Yamaguchi H."/>
            <person name="Yoshida M."/>
            <person name="Kai A."/>
            <person name="Okazaki Y."/>
        </authorList>
    </citation>
    <scope>NUCLEOTIDE SEQUENCE</scope>
    <source>
        <strain evidence="9">BOTRYCO-1</strain>
    </source>
</reference>
<comment type="similarity">
    <text evidence="3">Belongs to the flagella basal body rod proteins family.</text>
</comment>
<evidence type="ECO:0000259" key="7">
    <source>
        <dbReference type="Pfam" id="PF06429"/>
    </source>
</evidence>
<keyword evidence="6" id="KW-0975">Bacterial flagellum</keyword>
<evidence type="ECO:0000256" key="6">
    <source>
        <dbReference type="ARBA" id="ARBA00023143"/>
    </source>
</evidence>
<gene>
    <name evidence="9" type="primary">flaN</name>
    <name evidence="9" type="ORF">PsB1_0374</name>
</gene>
<proteinExistence type="inferred from homology"/>
<dbReference type="InterPro" id="IPR002371">
    <property type="entry name" value="FlgK"/>
</dbReference>
<evidence type="ECO:0000256" key="5">
    <source>
        <dbReference type="ARBA" id="ARBA00022525"/>
    </source>
</evidence>
<dbReference type="SUPFAM" id="SSF64518">
    <property type="entry name" value="Phase 1 flagellin"/>
    <property type="match status" value="2"/>
</dbReference>
<feature type="domain" description="Flagellar hook-associated protein FlgK helical" evidence="8">
    <location>
        <begin position="90"/>
        <end position="315"/>
    </location>
</feature>